<accession>A0A225W871</accession>
<dbReference type="AlphaFoldDB" id="A0A225W871"/>
<sequence length="282" mass="31883">MSRPASMSKDKKDRLLTYSIVVRAVNKGNDIEEDFLELVYNFNQLAKLKHWNAEEKVLNTTILIECDLSDAFNGASFTDDDVRMDEEYTTALNKASVAVLLADHSLKLQEELRDMCKTREALLADYSKRFRAPVRQEHTLARLHDNSPMSDDELCRLYKRDLPYGGKTSTTPVDRFTAPWLHSCRFPRVSSKGSDASSVETSTIMTDIMDNATAIIGAIRKQPLHTTATSQWIPWSPPWYGTVNTKAMVTAAIRATTCIAFFTVPYNQAQHLSLSLLRANKR</sequence>
<comment type="caution">
    <text evidence="1">The sequence shown here is derived from an EMBL/GenBank/DDBJ whole genome shotgun (WGS) entry which is preliminary data.</text>
</comment>
<gene>
    <name evidence="1" type="ORF">PHMEG_00012857</name>
</gene>
<evidence type="ECO:0000313" key="2">
    <source>
        <dbReference type="Proteomes" id="UP000198211"/>
    </source>
</evidence>
<dbReference type="OrthoDB" id="129735at2759"/>
<dbReference type="EMBL" id="NBNE01001499">
    <property type="protein sequence ID" value="OWZ13765.1"/>
    <property type="molecule type" value="Genomic_DNA"/>
</dbReference>
<evidence type="ECO:0000313" key="1">
    <source>
        <dbReference type="EMBL" id="OWZ13765.1"/>
    </source>
</evidence>
<reference evidence="2" key="1">
    <citation type="submission" date="2017-03" db="EMBL/GenBank/DDBJ databases">
        <title>Phytopthora megakarya and P. palmivora, two closely related causual agents of cacao black pod achieved similar genome size and gene model numbers by different mechanisms.</title>
        <authorList>
            <person name="Ali S."/>
            <person name="Shao J."/>
            <person name="Larry D.J."/>
            <person name="Kronmiller B."/>
            <person name="Shen D."/>
            <person name="Strem M.D."/>
            <person name="Melnick R.L."/>
            <person name="Guiltinan M.J."/>
            <person name="Tyler B.M."/>
            <person name="Meinhardt L.W."/>
            <person name="Bailey B.A."/>
        </authorList>
    </citation>
    <scope>NUCLEOTIDE SEQUENCE [LARGE SCALE GENOMIC DNA]</scope>
    <source>
        <strain evidence="2">zdho120</strain>
    </source>
</reference>
<proteinExistence type="predicted"/>
<organism evidence="1 2">
    <name type="scientific">Phytophthora megakarya</name>
    <dbReference type="NCBI Taxonomy" id="4795"/>
    <lineage>
        <taxon>Eukaryota</taxon>
        <taxon>Sar</taxon>
        <taxon>Stramenopiles</taxon>
        <taxon>Oomycota</taxon>
        <taxon>Peronosporomycetes</taxon>
        <taxon>Peronosporales</taxon>
        <taxon>Peronosporaceae</taxon>
        <taxon>Phytophthora</taxon>
    </lineage>
</organism>
<keyword evidence="2" id="KW-1185">Reference proteome</keyword>
<dbReference type="Proteomes" id="UP000198211">
    <property type="component" value="Unassembled WGS sequence"/>
</dbReference>
<name>A0A225W871_9STRA</name>
<protein>
    <submittedName>
        <fullName evidence="1">Uncharacterized protein</fullName>
    </submittedName>
</protein>